<organism evidence="1">
    <name type="scientific">Siphoviridae sp. ctiuu37</name>
    <dbReference type="NCBI Taxonomy" id="2825628"/>
    <lineage>
        <taxon>Viruses</taxon>
        <taxon>Duplodnaviria</taxon>
        <taxon>Heunggongvirae</taxon>
        <taxon>Uroviricota</taxon>
        <taxon>Caudoviricetes</taxon>
    </lineage>
</organism>
<name>A0A8S5V7T3_9CAUD</name>
<accession>A0A8S5V7T3</accession>
<protein>
    <submittedName>
        <fullName evidence="1">Uncharacterized protein</fullName>
    </submittedName>
</protein>
<proteinExistence type="predicted"/>
<dbReference type="EMBL" id="BK016214">
    <property type="protein sequence ID" value="DAG02758.1"/>
    <property type="molecule type" value="Genomic_DNA"/>
</dbReference>
<sequence>MGIWEVIQKEIVDKPEISAELRTSWREQESMVLTLENTKTKQKTERGFCTEEGGTEERMKDIVREMLLRLDDVDEWRRKLAMLKLIQAALDIKLDQRQKQYALSEIPAWPVEGRRTGKTLANVIKILINEKETIRITRDSAWRYTDDNRFGYAYVWEQAKILKMISDKLREKDVPVPEVKLIELW</sequence>
<reference evidence="1" key="1">
    <citation type="journal article" date="2021" name="Proc. Natl. Acad. Sci. U.S.A.">
        <title>A Catalog of Tens of Thousands of Viruses from Human Metagenomes Reveals Hidden Associations with Chronic Diseases.</title>
        <authorList>
            <person name="Tisza M.J."/>
            <person name="Buck C.B."/>
        </authorList>
    </citation>
    <scope>NUCLEOTIDE SEQUENCE</scope>
    <source>
        <strain evidence="1">Ctiuu37</strain>
    </source>
</reference>
<evidence type="ECO:0000313" key="1">
    <source>
        <dbReference type="EMBL" id="DAG02758.1"/>
    </source>
</evidence>